<dbReference type="InterPro" id="IPR001251">
    <property type="entry name" value="CRAL-TRIO_dom"/>
</dbReference>
<dbReference type="PANTHER" id="PTHR23324:SF83">
    <property type="entry name" value="SEC14-LIKE PROTEIN 2"/>
    <property type="match status" value="1"/>
</dbReference>
<dbReference type="Proteomes" id="UP001153069">
    <property type="component" value="Unassembled WGS sequence"/>
</dbReference>
<feature type="domain" description="CRAL-TRIO" evidence="1">
    <location>
        <begin position="146"/>
        <end position="312"/>
    </location>
</feature>
<dbReference type="Pfam" id="PF00650">
    <property type="entry name" value="CRAL_TRIO"/>
    <property type="match status" value="1"/>
</dbReference>
<comment type="caution">
    <text evidence="2">The sequence shown here is derived from an EMBL/GenBank/DDBJ whole genome shotgun (WGS) entry which is preliminary data.</text>
</comment>
<dbReference type="SUPFAM" id="SSF52087">
    <property type="entry name" value="CRAL/TRIO domain"/>
    <property type="match status" value="1"/>
</dbReference>
<evidence type="ECO:0000313" key="2">
    <source>
        <dbReference type="EMBL" id="CAB9519111.1"/>
    </source>
</evidence>
<evidence type="ECO:0000313" key="3">
    <source>
        <dbReference type="Proteomes" id="UP001153069"/>
    </source>
</evidence>
<evidence type="ECO:0000259" key="1">
    <source>
        <dbReference type="PROSITE" id="PS50191"/>
    </source>
</evidence>
<dbReference type="PROSITE" id="PS50191">
    <property type="entry name" value="CRAL_TRIO"/>
    <property type="match status" value="1"/>
</dbReference>
<dbReference type="InterPro" id="IPR036865">
    <property type="entry name" value="CRAL-TRIO_dom_sf"/>
</dbReference>
<dbReference type="OrthoDB" id="73007at2759"/>
<accession>A0A9N8ECW3</accession>
<sequence length="321" mass="37299">MRAADSWLWLQDLDSPSEGIDHPIDPVGKRDKRPAVKDLIVDHRRELDELRAALLHEPLFKASKHDDLWLLRFLVSHKKKHSAALKAVKSTLEFRLEHKLDEFDIRHLNMNSNQDTQSIENVDTRTTHPYTESLKKLFNCCQHDFFLTYLPDNQRGIINMVQLKQRDQARMVKELTEEEYFQCHVMIAEWLFQHLDVITRSTGRLTKSLRLSDAAGMHLSMLEKKQKIRESKAAKRTEFVYPQLLSSVLIANAPTWASLVFAMVRPIVPKGLLEKVSLIKPHKHEKDLERILEHCSRDHLAVRYGGDLEEWPPRTLVAVSG</sequence>
<dbReference type="AlphaFoldDB" id="A0A9N8ECW3"/>
<dbReference type="Gene3D" id="3.40.525.10">
    <property type="entry name" value="CRAL-TRIO lipid binding domain"/>
    <property type="match status" value="1"/>
</dbReference>
<dbReference type="InterPro" id="IPR051064">
    <property type="entry name" value="SEC14/CRAL-TRIO_domain"/>
</dbReference>
<keyword evidence="3" id="KW-1185">Reference proteome</keyword>
<name>A0A9N8ECW3_9STRA</name>
<organism evidence="2 3">
    <name type="scientific">Seminavis robusta</name>
    <dbReference type="NCBI Taxonomy" id="568900"/>
    <lineage>
        <taxon>Eukaryota</taxon>
        <taxon>Sar</taxon>
        <taxon>Stramenopiles</taxon>
        <taxon>Ochrophyta</taxon>
        <taxon>Bacillariophyta</taxon>
        <taxon>Bacillariophyceae</taxon>
        <taxon>Bacillariophycidae</taxon>
        <taxon>Naviculales</taxon>
        <taxon>Naviculaceae</taxon>
        <taxon>Seminavis</taxon>
    </lineage>
</organism>
<gene>
    <name evidence="2" type="ORF">SEMRO_989_G228501.1</name>
</gene>
<dbReference type="PANTHER" id="PTHR23324">
    <property type="entry name" value="SEC14 RELATED PROTEIN"/>
    <property type="match status" value="1"/>
</dbReference>
<dbReference type="EMBL" id="CAICTM010000987">
    <property type="protein sequence ID" value="CAB9519111.1"/>
    <property type="molecule type" value="Genomic_DNA"/>
</dbReference>
<dbReference type="CDD" id="cd00170">
    <property type="entry name" value="SEC14"/>
    <property type="match status" value="1"/>
</dbReference>
<dbReference type="InterPro" id="IPR036273">
    <property type="entry name" value="CRAL/TRIO_N_dom_sf"/>
</dbReference>
<protein>
    <recommendedName>
        <fullName evidence="1">CRAL-TRIO domain-containing protein</fullName>
    </recommendedName>
</protein>
<reference evidence="2" key="1">
    <citation type="submission" date="2020-06" db="EMBL/GenBank/DDBJ databases">
        <authorList>
            <consortium name="Plant Systems Biology data submission"/>
        </authorList>
    </citation>
    <scope>NUCLEOTIDE SEQUENCE</scope>
    <source>
        <strain evidence="2">D6</strain>
    </source>
</reference>
<proteinExistence type="predicted"/>
<dbReference type="SUPFAM" id="SSF46938">
    <property type="entry name" value="CRAL/TRIO N-terminal domain"/>
    <property type="match status" value="1"/>
</dbReference>
<dbReference type="GO" id="GO:0005737">
    <property type="term" value="C:cytoplasm"/>
    <property type="evidence" value="ECO:0007669"/>
    <property type="project" value="TreeGrafter"/>
</dbReference>